<protein>
    <submittedName>
        <fullName evidence="6">TetR/AcrR family transcriptional regulator</fullName>
    </submittedName>
</protein>
<dbReference type="OrthoDB" id="3210322at2"/>
<dbReference type="PANTHER" id="PTHR30055:SF243">
    <property type="entry name" value="HTH-TYPE TRANSCRIPTIONAL REGULATOR RV1816"/>
    <property type="match status" value="1"/>
</dbReference>
<dbReference type="GO" id="GO:0000976">
    <property type="term" value="F:transcription cis-regulatory region binding"/>
    <property type="evidence" value="ECO:0007669"/>
    <property type="project" value="TreeGrafter"/>
</dbReference>
<dbReference type="InterPro" id="IPR001647">
    <property type="entry name" value="HTH_TetR"/>
</dbReference>
<dbReference type="EMBL" id="SMKI01000068">
    <property type="protein sequence ID" value="TDC76813.1"/>
    <property type="molecule type" value="Genomic_DNA"/>
</dbReference>
<proteinExistence type="predicted"/>
<sequence length="268" mass="29370">MPRLLWTRRVLLTRRRLTHPCNLLDVSEGKGEGRQVAGVTSRRERLRAETIREIEAIALRQMAEGGPGAISLRGIAREMGMTARAIYSYFPTRDDLVTALISGIATSLATTLETASGAVPDTDPGGRLLAWGQALREWALAHPESFRLFYGHPVPGYQPPEDGPVDQTARRVCRELTRLVAAAWPHARHHQPADASWSDLHPEYVAKIRADLPDVEPAAAALALRVWGRMHGLVALEVDGHIHPVAGNPAALHRAEMLDLLRSLGLTS</sequence>
<feature type="domain" description="HTH tetR-type" evidence="5">
    <location>
        <begin position="48"/>
        <end position="108"/>
    </location>
</feature>
<evidence type="ECO:0000256" key="2">
    <source>
        <dbReference type="ARBA" id="ARBA00023125"/>
    </source>
</evidence>
<gene>
    <name evidence="6" type="ORF">E1283_08925</name>
</gene>
<dbReference type="PANTHER" id="PTHR30055">
    <property type="entry name" value="HTH-TYPE TRANSCRIPTIONAL REGULATOR RUTR"/>
    <property type="match status" value="1"/>
</dbReference>
<keyword evidence="7" id="KW-1185">Reference proteome</keyword>
<reference evidence="6 7" key="1">
    <citation type="submission" date="2019-03" db="EMBL/GenBank/DDBJ databases">
        <title>Draft genome sequences of novel Actinobacteria.</title>
        <authorList>
            <person name="Sahin N."/>
            <person name="Ay H."/>
            <person name="Saygin H."/>
        </authorList>
    </citation>
    <scope>NUCLEOTIDE SEQUENCE [LARGE SCALE GENOMIC DNA]</scope>
    <source>
        <strain evidence="6 7">DSM 41900</strain>
    </source>
</reference>
<dbReference type="InterPro" id="IPR036271">
    <property type="entry name" value="Tet_transcr_reg_TetR-rel_C_sf"/>
</dbReference>
<evidence type="ECO:0000313" key="6">
    <source>
        <dbReference type="EMBL" id="TDC76813.1"/>
    </source>
</evidence>
<feature type="DNA-binding region" description="H-T-H motif" evidence="4">
    <location>
        <begin position="71"/>
        <end position="90"/>
    </location>
</feature>
<dbReference type="Pfam" id="PF00440">
    <property type="entry name" value="TetR_N"/>
    <property type="match status" value="1"/>
</dbReference>
<name>A0A4R4TNR0_9ACTN</name>
<evidence type="ECO:0000313" key="7">
    <source>
        <dbReference type="Proteomes" id="UP000295345"/>
    </source>
</evidence>
<evidence type="ECO:0000256" key="4">
    <source>
        <dbReference type="PROSITE-ProRule" id="PRU00335"/>
    </source>
</evidence>
<dbReference type="PROSITE" id="PS50977">
    <property type="entry name" value="HTH_TETR_2"/>
    <property type="match status" value="1"/>
</dbReference>
<keyword evidence="2 4" id="KW-0238">DNA-binding</keyword>
<dbReference type="SUPFAM" id="SSF46689">
    <property type="entry name" value="Homeodomain-like"/>
    <property type="match status" value="1"/>
</dbReference>
<keyword evidence="3" id="KW-0804">Transcription</keyword>
<keyword evidence="1" id="KW-0805">Transcription regulation</keyword>
<evidence type="ECO:0000256" key="1">
    <source>
        <dbReference type="ARBA" id="ARBA00023015"/>
    </source>
</evidence>
<dbReference type="SUPFAM" id="SSF48498">
    <property type="entry name" value="Tetracyclin repressor-like, C-terminal domain"/>
    <property type="match status" value="1"/>
</dbReference>
<dbReference type="InterPro" id="IPR050109">
    <property type="entry name" value="HTH-type_TetR-like_transc_reg"/>
</dbReference>
<dbReference type="InterPro" id="IPR009057">
    <property type="entry name" value="Homeodomain-like_sf"/>
</dbReference>
<accession>A0A4R4TNR0</accession>
<dbReference type="GO" id="GO:0003700">
    <property type="term" value="F:DNA-binding transcription factor activity"/>
    <property type="evidence" value="ECO:0007669"/>
    <property type="project" value="TreeGrafter"/>
</dbReference>
<dbReference type="Pfam" id="PF13305">
    <property type="entry name" value="TetR_C_33"/>
    <property type="match status" value="1"/>
</dbReference>
<evidence type="ECO:0000256" key="3">
    <source>
        <dbReference type="ARBA" id="ARBA00023163"/>
    </source>
</evidence>
<organism evidence="6 7">
    <name type="scientific">Streptomyces hainanensis</name>
    <dbReference type="NCBI Taxonomy" id="402648"/>
    <lineage>
        <taxon>Bacteria</taxon>
        <taxon>Bacillati</taxon>
        <taxon>Actinomycetota</taxon>
        <taxon>Actinomycetes</taxon>
        <taxon>Kitasatosporales</taxon>
        <taxon>Streptomycetaceae</taxon>
        <taxon>Streptomyces</taxon>
    </lineage>
</organism>
<dbReference type="InterPro" id="IPR025996">
    <property type="entry name" value="MT1864/Rv1816-like_C"/>
</dbReference>
<evidence type="ECO:0000259" key="5">
    <source>
        <dbReference type="PROSITE" id="PS50977"/>
    </source>
</evidence>
<dbReference type="Proteomes" id="UP000295345">
    <property type="component" value="Unassembled WGS sequence"/>
</dbReference>
<dbReference type="AlphaFoldDB" id="A0A4R4TNR0"/>
<comment type="caution">
    <text evidence="6">The sequence shown here is derived from an EMBL/GenBank/DDBJ whole genome shotgun (WGS) entry which is preliminary data.</text>
</comment>
<dbReference type="Gene3D" id="1.10.357.10">
    <property type="entry name" value="Tetracycline Repressor, domain 2"/>
    <property type="match status" value="1"/>
</dbReference>